<keyword evidence="1" id="KW-0472">Membrane</keyword>
<feature type="transmembrane region" description="Helical" evidence="1">
    <location>
        <begin position="83"/>
        <end position="102"/>
    </location>
</feature>
<protein>
    <recommendedName>
        <fullName evidence="4">Tryptophan-rich sensory protein</fullName>
    </recommendedName>
</protein>
<dbReference type="RefSeq" id="WP_220165478.1">
    <property type="nucleotide sequence ID" value="NZ_JAIBOA010000005.1"/>
</dbReference>
<evidence type="ECO:0000313" key="2">
    <source>
        <dbReference type="EMBL" id="MBW8482738.1"/>
    </source>
</evidence>
<feature type="transmembrane region" description="Helical" evidence="1">
    <location>
        <begin position="153"/>
        <end position="169"/>
    </location>
</feature>
<evidence type="ECO:0008006" key="4">
    <source>
        <dbReference type="Google" id="ProtNLM"/>
    </source>
</evidence>
<feature type="transmembrane region" description="Helical" evidence="1">
    <location>
        <begin position="122"/>
        <end position="141"/>
    </location>
</feature>
<proteinExistence type="predicted"/>
<feature type="transmembrane region" description="Helical" evidence="1">
    <location>
        <begin position="54"/>
        <end position="71"/>
    </location>
</feature>
<dbReference type="EMBL" id="JAIBOA010000005">
    <property type="protein sequence ID" value="MBW8482738.1"/>
    <property type="molecule type" value="Genomic_DNA"/>
</dbReference>
<comment type="caution">
    <text evidence="2">The sequence shown here is derived from an EMBL/GenBank/DDBJ whole genome shotgun (WGS) entry which is preliminary data.</text>
</comment>
<organism evidence="2 3">
    <name type="scientific">Actinomadura parmotrematis</name>
    <dbReference type="NCBI Taxonomy" id="2864039"/>
    <lineage>
        <taxon>Bacteria</taxon>
        <taxon>Bacillati</taxon>
        <taxon>Actinomycetota</taxon>
        <taxon>Actinomycetes</taxon>
        <taxon>Streptosporangiales</taxon>
        <taxon>Thermomonosporaceae</taxon>
        <taxon>Actinomadura</taxon>
    </lineage>
</organism>
<keyword evidence="3" id="KW-1185">Reference proteome</keyword>
<keyword evidence="1" id="KW-0812">Transmembrane</keyword>
<gene>
    <name evidence="2" type="ORF">K1Y72_10195</name>
</gene>
<accession>A0ABS7FT66</accession>
<feature type="transmembrane region" description="Helical" evidence="1">
    <location>
        <begin position="175"/>
        <end position="195"/>
    </location>
</feature>
<keyword evidence="1" id="KW-1133">Transmembrane helix</keyword>
<evidence type="ECO:0000313" key="3">
    <source>
        <dbReference type="Proteomes" id="UP000774570"/>
    </source>
</evidence>
<dbReference type="Proteomes" id="UP000774570">
    <property type="component" value="Unassembled WGS sequence"/>
</dbReference>
<evidence type="ECO:0000256" key="1">
    <source>
        <dbReference type="SAM" id="Phobius"/>
    </source>
</evidence>
<sequence length="219" mass="22804">MQTHQPATRTATAGPPAAAVRAAGALLAAGSLAWGTAAAVYGTDTDEVVVPQEVTGIAYVIGLFALSWTLLATRATGARKGRFLPLPELALMPLAAAFNVYAITSLETYDDKLPAWAAVLDASWPLSQLYLLVLGIAVAVAGRWRGLLRWHPLACALWFIATVAVQAAFGKDASAWTGAAWLLLVFTSLGLRLALRPADALTTAAPTTGEQRGGGADPR</sequence>
<reference evidence="2 3" key="1">
    <citation type="submission" date="2021-07" db="EMBL/GenBank/DDBJ databases">
        <title>Actinomadura sp. PM05-2 isolated from lichen.</title>
        <authorList>
            <person name="Somphong A."/>
            <person name="Phongsopitanun W."/>
            <person name="Tanasupawat S."/>
            <person name="Peongsungnone V."/>
        </authorList>
    </citation>
    <scope>NUCLEOTIDE SEQUENCE [LARGE SCALE GENOMIC DNA]</scope>
    <source>
        <strain evidence="2 3">PM05-2</strain>
    </source>
</reference>
<name>A0ABS7FT66_9ACTN</name>